<dbReference type="HOGENOM" id="CLU_074355_0_0_3"/>
<dbReference type="InterPro" id="IPR029044">
    <property type="entry name" value="Nucleotide-diphossugar_trans"/>
</dbReference>
<dbReference type="AlphaFoldDB" id="B8HXH8"/>
<proteinExistence type="predicted"/>
<sequence>MINVVIGTEDNQLIPQKVLEYTIRQHCKGEVDIRACRQSEPRMGGTKFGFVRFHVPSIFNYEGKAIYLDADQIVLTDLQELVDHLEEQFCLALVKDPVGFFGNKPAPPRYETSVMVLNCDKLKHWQPQTLFNNVVPNDSVLQPGQIHYRDFMWLEWMDKSEIQLLEPGWNHFNILKEDTKLIHFSHVASQPWKNPQHPLTEFWAKWLQQAIRAGFLSRWELLSEILNRHIHRYFLKYVFLP</sequence>
<dbReference type="STRING" id="395961.Cyan7425_4210"/>
<dbReference type="GO" id="GO:0016757">
    <property type="term" value="F:glycosyltransferase activity"/>
    <property type="evidence" value="ECO:0007669"/>
    <property type="project" value="InterPro"/>
</dbReference>
<reference evidence="1" key="1">
    <citation type="submission" date="2009-01" db="EMBL/GenBank/DDBJ databases">
        <title>Complete sequence of chromosome Cyanothece sp. PCC 7425.</title>
        <authorList>
            <consortium name="US DOE Joint Genome Institute"/>
            <person name="Lucas S."/>
            <person name="Copeland A."/>
            <person name="Lapidus A."/>
            <person name="Glavina del Rio T."/>
            <person name="Dalin E."/>
            <person name="Tice H."/>
            <person name="Bruce D."/>
            <person name="Goodwin L."/>
            <person name="Pitluck S."/>
            <person name="Sims D."/>
            <person name="Meineke L."/>
            <person name="Brettin T."/>
            <person name="Detter J.C."/>
            <person name="Han C."/>
            <person name="Larimer F."/>
            <person name="Land M."/>
            <person name="Hauser L."/>
            <person name="Kyrpides N."/>
            <person name="Ovchinnikova G."/>
            <person name="Liberton M."/>
            <person name="Stoeckel J."/>
            <person name="Banerjee A."/>
            <person name="Singh A."/>
            <person name="Page L."/>
            <person name="Sato H."/>
            <person name="Zhao L."/>
            <person name="Sherman L."/>
            <person name="Pakrasi H."/>
            <person name="Richardson P."/>
        </authorList>
    </citation>
    <scope>NUCLEOTIDE SEQUENCE</scope>
    <source>
        <strain evidence="1">PCC 7425</strain>
    </source>
</reference>
<name>B8HXH8_CYAP4</name>
<dbReference type="Gene3D" id="3.90.550.10">
    <property type="entry name" value="Spore Coat Polysaccharide Biosynthesis Protein SpsA, Chain A"/>
    <property type="match status" value="1"/>
</dbReference>
<dbReference type="KEGG" id="cyn:Cyan7425_4210"/>
<dbReference type="eggNOG" id="COG1442">
    <property type="taxonomic scope" value="Bacteria"/>
</dbReference>
<dbReference type="EMBL" id="CP001344">
    <property type="protein sequence ID" value="ACL46523.1"/>
    <property type="molecule type" value="Genomic_DNA"/>
</dbReference>
<keyword evidence="1" id="KW-0808">Transferase</keyword>
<accession>B8HXH8</accession>
<dbReference type="OrthoDB" id="583646at2"/>
<organism evidence="1">
    <name type="scientific">Cyanothece sp. (strain PCC 7425 / ATCC 29141)</name>
    <dbReference type="NCBI Taxonomy" id="395961"/>
    <lineage>
        <taxon>Bacteria</taxon>
        <taxon>Bacillati</taxon>
        <taxon>Cyanobacteriota</taxon>
        <taxon>Cyanophyceae</taxon>
        <taxon>Gomontiellales</taxon>
        <taxon>Cyanothecaceae</taxon>
        <taxon>Cyanothece</taxon>
    </lineage>
</organism>
<protein>
    <submittedName>
        <fullName evidence="1">Glycosyl transferase family 8</fullName>
    </submittedName>
</protein>
<dbReference type="SUPFAM" id="SSF53448">
    <property type="entry name" value="Nucleotide-diphospho-sugar transferases"/>
    <property type="match status" value="1"/>
</dbReference>
<gene>
    <name evidence="1" type="ordered locus">Cyan7425_4210</name>
</gene>
<evidence type="ECO:0000313" key="1">
    <source>
        <dbReference type="EMBL" id="ACL46523.1"/>
    </source>
</evidence>
<dbReference type="Pfam" id="PF01501">
    <property type="entry name" value="Glyco_transf_8"/>
    <property type="match status" value="1"/>
</dbReference>
<dbReference type="InterPro" id="IPR002495">
    <property type="entry name" value="Glyco_trans_8"/>
</dbReference>